<comment type="caution">
    <text evidence="1">The sequence shown here is derived from an EMBL/GenBank/DDBJ whole genome shotgun (WGS) entry which is preliminary data.</text>
</comment>
<evidence type="ECO:0000313" key="2">
    <source>
        <dbReference type="Proteomes" id="UP000789524"/>
    </source>
</evidence>
<dbReference type="AlphaFoldDB" id="A0A8J2Q9W4"/>
<protein>
    <submittedName>
        <fullName evidence="1">(African queen) hypothetical protein</fullName>
    </submittedName>
</protein>
<keyword evidence="2" id="KW-1185">Reference proteome</keyword>
<dbReference type="EMBL" id="CAKASE010000043">
    <property type="protein sequence ID" value="CAG9558285.1"/>
    <property type="molecule type" value="Genomic_DNA"/>
</dbReference>
<organism evidence="1 2">
    <name type="scientific">Danaus chrysippus</name>
    <name type="common">African queen</name>
    <dbReference type="NCBI Taxonomy" id="151541"/>
    <lineage>
        <taxon>Eukaryota</taxon>
        <taxon>Metazoa</taxon>
        <taxon>Ecdysozoa</taxon>
        <taxon>Arthropoda</taxon>
        <taxon>Hexapoda</taxon>
        <taxon>Insecta</taxon>
        <taxon>Pterygota</taxon>
        <taxon>Neoptera</taxon>
        <taxon>Endopterygota</taxon>
        <taxon>Lepidoptera</taxon>
        <taxon>Glossata</taxon>
        <taxon>Ditrysia</taxon>
        <taxon>Papilionoidea</taxon>
        <taxon>Nymphalidae</taxon>
        <taxon>Danainae</taxon>
        <taxon>Danaini</taxon>
        <taxon>Danaina</taxon>
        <taxon>Danaus</taxon>
        <taxon>Anosia</taxon>
    </lineage>
</organism>
<dbReference type="Proteomes" id="UP000789524">
    <property type="component" value="Unassembled WGS sequence"/>
</dbReference>
<name>A0A8J2Q9W4_9NEOP</name>
<evidence type="ECO:0000313" key="1">
    <source>
        <dbReference type="EMBL" id="CAG9558285.1"/>
    </source>
</evidence>
<proteinExistence type="predicted"/>
<reference evidence="1" key="1">
    <citation type="submission" date="2021-09" db="EMBL/GenBank/DDBJ databases">
        <authorList>
            <person name="Martin H S."/>
        </authorList>
    </citation>
    <scope>NUCLEOTIDE SEQUENCE</scope>
</reference>
<sequence length="100" mass="11141">MREAPARAALSPAGRQSIVERLASGTCAASTLTTLTTIVETRLVNKLYIPKYFTKPHRSSFLSPCSPSEYNSYRVLEEKMCWIYVSLSIVIEQVQLASGR</sequence>
<dbReference type="OrthoDB" id="10549379at2759"/>
<accession>A0A8J2Q9W4</accession>
<gene>
    <name evidence="1" type="ORF">DCHRY22_LOCUS454</name>
</gene>